<dbReference type="EMBL" id="BAAAXZ010000002">
    <property type="protein sequence ID" value="GAA2908330.1"/>
    <property type="molecule type" value="Genomic_DNA"/>
</dbReference>
<evidence type="ECO:0000259" key="2">
    <source>
        <dbReference type="PROSITE" id="PS51186"/>
    </source>
</evidence>
<sequence length="122" mass="13100">MGSRAAWSPSYRRGRRIHRDPAPACSSRCGVAPAARSRGAADLLVGAALSRADELGLTGLRLWVTEGNDPAERLYVRHGFTRTGAVQPVREGEDAREFEMARAATAAGDQRWRAGSARPGRG</sequence>
<feature type="region of interest" description="Disordered" evidence="1">
    <location>
        <begin position="1"/>
        <end position="27"/>
    </location>
</feature>
<reference evidence="3 4" key="1">
    <citation type="journal article" date="2019" name="Int. J. Syst. Evol. Microbiol.">
        <title>The Global Catalogue of Microorganisms (GCM) 10K type strain sequencing project: providing services to taxonomists for standard genome sequencing and annotation.</title>
        <authorList>
            <consortium name="The Broad Institute Genomics Platform"/>
            <consortium name="The Broad Institute Genome Sequencing Center for Infectious Disease"/>
            <person name="Wu L."/>
            <person name="Ma J."/>
        </authorList>
    </citation>
    <scope>NUCLEOTIDE SEQUENCE [LARGE SCALE GENOMIC DNA]</scope>
    <source>
        <strain evidence="3 4">JCM 4087</strain>
    </source>
</reference>
<dbReference type="SUPFAM" id="SSF55729">
    <property type="entry name" value="Acyl-CoA N-acyltransferases (Nat)"/>
    <property type="match status" value="1"/>
</dbReference>
<evidence type="ECO:0000256" key="1">
    <source>
        <dbReference type="SAM" id="MobiDB-lite"/>
    </source>
</evidence>
<gene>
    <name evidence="3" type="ORF">GCM10020221_00560</name>
</gene>
<protein>
    <recommendedName>
        <fullName evidence="2">N-acetyltransferase domain-containing protein</fullName>
    </recommendedName>
</protein>
<comment type="caution">
    <text evidence="3">The sequence shown here is derived from an EMBL/GenBank/DDBJ whole genome shotgun (WGS) entry which is preliminary data.</text>
</comment>
<dbReference type="InterPro" id="IPR000182">
    <property type="entry name" value="GNAT_dom"/>
</dbReference>
<organism evidence="3 4">
    <name type="scientific">Streptomyces thioluteus</name>
    <dbReference type="NCBI Taxonomy" id="66431"/>
    <lineage>
        <taxon>Bacteria</taxon>
        <taxon>Bacillati</taxon>
        <taxon>Actinomycetota</taxon>
        <taxon>Actinomycetes</taxon>
        <taxon>Kitasatosporales</taxon>
        <taxon>Streptomycetaceae</taxon>
        <taxon>Streptomyces</taxon>
    </lineage>
</organism>
<dbReference type="Pfam" id="PF00583">
    <property type="entry name" value="Acetyltransf_1"/>
    <property type="match status" value="1"/>
</dbReference>
<dbReference type="InterPro" id="IPR016181">
    <property type="entry name" value="Acyl_CoA_acyltransferase"/>
</dbReference>
<accession>A0ABN3WBE1</accession>
<name>A0ABN3WBE1_STRTU</name>
<keyword evidence="4" id="KW-1185">Reference proteome</keyword>
<feature type="domain" description="N-acetyltransferase" evidence="2">
    <location>
        <begin position="28"/>
        <end position="105"/>
    </location>
</feature>
<evidence type="ECO:0000313" key="4">
    <source>
        <dbReference type="Proteomes" id="UP001501102"/>
    </source>
</evidence>
<proteinExistence type="predicted"/>
<dbReference type="PROSITE" id="PS51186">
    <property type="entry name" value="GNAT"/>
    <property type="match status" value="1"/>
</dbReference>
<dbReference type="Proteomes" id="UP001501102">
    <property type="component" value="Unassembled WGS sequence"/>
</dbReference>
<evidence type="ECO:0000313" key="3">
    <source>
        <dbReference type="EMBL" id="GAA2908330.1"/>
    </source>
</evidence>
<dbReference type="Gene3D" id="3.40.630.30">
    <property type="match status" value="1"/>
</dbReference>